<keyword evidence="4" id="KW-1185">Reference proteome</keyword>
<feature type="domain" description="AbiEi antitoxin N-terminal" evidence="1">
    <location>
        <begin position="18"/>
        <end position="62"/>
    </location>
</feature>
<dbReference type="RefSeq" id="WP_146431589.1">
    <property type="nucleotide sequence ID" value="NZ_VIGV01000001.1"/>
</dbReference>
<dbReference type="Pfam" id="PF18741">
    <property type="entry name" value="MTES_1575"/>
    <property type="match status" value="1"/>
</dbReference>
<evidence type="ECO:0000259" key="1">
    <source>
        <dbReference type="Pfam" id="PF13338"/>
    </source>
</evidence>
<dbReference type="InterPro" id="IPR011335">
    <property type="entry name" value="Restrct_endonuc-II-like"/>
</dbReference>
<feature type="domain" description="Restriction endonuclease type II-like" evidence="2">
    <location>
        <begin position="207"/>
        <end position="294"/>
    </location>
</feature>
<dbReference type="Gene3D" id="3.40.960.10">
    <property type="entry name" value="VSR Endonuclease"/>
    <property type="match status" value="1"/>
</dbReference>
<evidence type="ECO:0000259" key="2">
    <source>
        <dbReference type="Pfam" id="PF18741"/>
    </source>
</evidence>
<evidence type="ECO:0000313" key="3">
    <source>
        <dbReference type="EMBL" id="TWS26552.1"/>
    </source>
</evidence>
<protein>
    <submittedName>
        <fullName evidence="3">DUF559 domain-containing protein</fullName>
    </submittedName>
</protein>
<organism evidence="3 4">
    <name type="scientific">Tsukamurella sputi</name>
    <dbReference type="NCBI Taxonomy" id="2591848"/>
    <lineage>
        <taxon>Bacteria</taxon>
        <taxon>Bacillati</taxon>
        <taxon>Actinomycetota</taxon>
        <taxon>Actinomycetes</taxon>
        <taxon>Mycobacteriales</taxon>
        <taxon>Tsukamurellaceae</taxon>
        <taxon>Tsukamurella</taxon>
    </lineage>
</organism>
<name>A0A5C5RV67_9ACTN</name>
<proteinExistence type="predicted"/>
<dbReference type="Pfam" id="PF13338">
    <property type="entry name" value="AbiEi_4"/>
    <property type="match status" value="1"/>
</dbReference>
<dbReference type="OrthoDB" id="5243722at2"/>
<dbReference type="Proteomes" id="UP000319792">
    <property type="component" value="Unassembled WGS sequence"/>
</dbReference>
<dbReference type="InterPro" id="IPR049468">
    <property type="entry name" value="Restrct_endonuc-II-like_dom"/>
</dbReference>
<dbReference type="InterPro" id="IPR025159">
    <property type="entry name" value="AbiEi_N"/>
</dbReference>
<evidence type="ECO:0000313" key="4">
    <source>
        <dbReference type="Proteomes" id="UP000319792"/>
    </source>
</evidence>
<gene>
    <name evidence="3" type="ORF">FK268_04830</name>
</gene>
<dbReference type="EMBL" id="VIGV01000001">
    <property type="protein sequence ID" value="TWS26552.1"/>
    <property type="molecule type" value="Genomic_DNA"/>
</dbReference>
<accession>A0A5C5RV67</accession>
<dbReference type="SUPFAM" id="SSF52980">
    <property type="entry name" value="Restriction endonuclease-like"/>
    <property type="match status" value="1"/>
</dbReference>
<dbReference type="AlphaFoldDB" id="A0A5C5RV67"/>
<reference evidence="3 4" key="2">
    <citation type="submission" date="2019-08" db="EMBL/GenBank/DDBJ databases">
        <title>Tsukamurella conjunctivitidis sp. nov., Tsukamurella assacharolytica sp. nov. and Tsukamurella sputae sp. nov. isolated from patients with conjunctivitis, bacteraemia (lymphoma) and respiratory infection (sputum) in Hong Kong.</title>
        <authorList>
            <person name="Fok K.M.N."/>
            <person name="Fong J.Y.H."/>
        </authorList>
    </citation>
    <scope>NUCLEOTIDE SEQUENCE [LARGE SCALE GENOMIC DNA]</scope>
    <source>
        <strain evidence="3 4">HKU70</strain>
    </source>
</reference>
<sequence>MEPAAGLVRLIDMWSDAADLFADNDGVATLAQLRAAGVTDRMIASRVDSKELRRVGCGIYRSALHPHSDRVGVRIPVLISGGAADGWAALYWHGLTEAVPERVTATVPRGRRVRQATGYPLDTRRRNLDPLDLDSVDGLAVTAKPLTVLEVCDAREMDRALQTGAVTVDGMAAAIERNLRARGMGEARKIFDVASGDTESEAERLFAELLTLHGITGWHPQMPFHGYAIDFAFPQCRLAVEINGWAFHRSRKRWMSDQNKSNALTSAGWSVLNYSWHHLTEDPEAVITAVAEMIGDLAA</sequence>
<reference evidence="3 4" key="1">
    <citation type="submission" date="2019-06" db="EMBL/GenBank/DDBJ databases">
        <authorList>
            <person name="Teng J.L.L."/>
            <person name="Lee H.H."/>
            <person name="Lau S.K.P."/>
            <person name="Woo P.C.Y."/>
        </authorList>
    </citation>
    <scope>NUCLEOTIDE SEQUENCE [LARGE SCALE GENOMIC DNA]</scope>
    <source>
        <strain evidence="3 4">HKU70</strain>
    </source>
</reference>
<comment type="caution">
    <text evidence="3">The sequence shown here is derived from an EMBL/GenBank/DDBJ whole genome shotgun (WGS) entry which is preliminary data.</text>
</comment>